<dbReference type="Proteomes" id="UP000663855">
    <property type="component" value="Unassembled WGS sequence"/>
</dbReference>
<dbReference type="EMBL" id="CAJNOV010009795">
    <property type="protein sequence ID" value="CAF1379858.1"/>
    <property type="molecule type" value="Genomic_DNA"/>
</dbReference>
<accession>A0A815JJH6</accession>
<proteinExistence type="predicted"/>
<dbReference type="Pfam" id="PF03732">
    <property type="entry name" value="Retrotrans_gag"/>
    <property type="match status" value="1"/>
</dbReference>
<dbReference type="InterPro" id="IPR005162">
    <property type="entry name" value="Retrotrans_gag_dom"/>
</dbReference>
<gene>
    <name evidence="3" type="ORF">BYL167_LOCUS45298</name>
    <name evidence="2" type="ORF">CJN711_LOCUS20888</name>
</gene>
<evidence type="ECO:0000259" key="1">
    <source>
        <dbReference type="Pfam" id="PF03732"/>
    </source>
</evidence>
<dbReference type="AlphaFoldDB" id="A0A815JJH6"/>
<evidence type="ECO:0000313" key="4">
    <source>
        <dbReference type="Proteomes" id="UP000663855"/>
    </source>
</evidence>
<comment type="caution">
    <text evidence="2">The sequence shown here is derived from an EMBL/GenBank/DDBJ whole genome shotgun (WGS) entry which is preliminary data.</text>
</comment>
<feature type="domain" description="Retrotransposon gag" evidence="1">
    <location>
        <begin position="64"/>
        <end position="141"/>
    </location>
</feature>
<evidence type="ECO:0000313" key="2">
    <source>
        <dbReference type="EMBL" id="CAF1379858.1"/>
    </source>
</evidence>
<dbReference type="Proteomes" id="UP000681967">
    <property type="component" value="Unassembled WGS sequence"/>
</dbReference>
<evidence type="ECO:0000313" key="3">
    <source>
        <dbReference type="EMBL" id="CAF4731720.1"/>
    </source>
</evidence>
<reference evidence="2" key="1">
    <citation type="submission" date="2021-02" db="EMBL/GenBank/DDBJ databases">
        <authorList>
            <person name="Nowell W R."/>
        </authorList>
    </citation>
    <scope>NUCLEOTIDE SEQUENCE</scope>
</reference>
<sequence length="145" mass="16611">MFDSTKVIGEKSVDKLAIVLDNSSSSLFDQTLNDLRKAIVENLIKNPKVFKGVAHIPDPIRLDLISYSLRDDAREWFRNNRSSFSSWNIFVDELKRAFTSSFIGELAFKKLESYSQGTNQSIRNYFNKVLKLCKEADDTMSESTN</sequence>
<name>A0A815JJH6_9BILA</name>
<protein>
    <recommendedName>
        <fullName evidence="1">Retrotransposon gag domain-containing protein</fullName>
    </recommendedName>
</protein>
<organism evidence="2 4">
    <name type="scientific">Rotaria magnacalcarata</name>
    <dbReference type="NCBI Taxonomy" id="392030"/>
    <lineage>
        <taxon>Eukaryota</taxon>
        <taxon>Metazoa</taxon>
        <taxon>Spiralia</taxon>
        <taxon>Gnathifera</taxon>
        <taxon>Rotifera</taxon>
        <taxon>Eurotatoria</taxon>
        <taxon>Bdelloidea</taxon>
        <taxon>Philodinida</taxon>
        <taxon>Philodinidae</taxon>
        <taxon>Rotaria</taxon>
    </lineage>
</organism>
<dbReference type="EMBL" id="CAJOBH010125269">
    <property type="protein sequence ID" value="CAF4731720.1"/>
    <property type="molecule type" value="Genomic_DNA"/>
</dbReference>